<dbReference type="RefSeq" id="WP_246126501.1">
    <property type="nucleotide sequence ID" value="NZ_BIFH01000014.1"/>
</dbReference>
<keyword evidence="4 7" id="KW-1133">Transmembrane helix</keyword>
<keyword evidence="10" id="KW-1185">Reference proteome</keyword>
<dbReference type="GO" id="GO:0033281">
    <property type="term" value="C:TAT protein transport complex"/>
    <property type="evidence" value="ECO:0007669"/>
    <property type="project" value="UniProtKB-UniRule"/>
</dbReference>
<keyword evidence="6 7" id="KW-0472">Membrane</keyword>
<keyword evidence="2 7" id="KW-0812">Transmembrane</keyword>
<dbReference type="InterPro" id="IPR002033">
    <property type="entry name" value="TatC"/>
</dbReference>
<feature type="transmembrane region" description="Helical" evidence="7">
    <location>
        <begin position="101"/>
        <end position="123"/>
    </location>
</feature>
<evidence type="ECO:0000256" key="7">
    <source>
        <dbReference type="HAMAP-Rule" id="MF_00902"/>
    </source>
</evidence>
<evidence type="ECO:0000256" key="2">
    <source>
        <dbReference type="ARBA" id="ARBA00022692"/>
    </source>
</evidence>
<evidence type="ECO:0000256" key="1">
    <source>
        <dbReference type="ARBA" id="ARBA00004141"/>
    </source>
</evidence>
<comment type="caution">
    <text evidence="9">The sequence shown here is derived from an EMBL/GenBank/DDBJ whole genome shotgun (WGS) entry which is preliminary data.</text>
</comment>
<comment type="function">
    <text evidence="7">Part of the twin-arginine translocation (Tat) system that transports large folded proteins containing a characteristic twin-arginine motif in their signal peptide across membranes. Together with TatB, TatC is part of a receptor directly interacting with Tat signal peptides.</text>
</comment>
<evidence type="ECO:0000256" key="4">
    <source>
        <dbReference type="ARBA" id="ARBA00022989"/>
    </source>
</evidence>
<protein>
    <recommendedName>
        <fullName evidence="7">Sec-independent protein translocase protein TatC</fullName>
    </recommendedName>
</protein>
<dbReference type="EMBL" id="BIFH01000014">
    <property type="protein sequence ID" value="GCD93827.1"/>
    <property type="molecule type" value="Genomic_DNA"/>
</dbReference>
<dbReference type="Proteomes" id="UP000286931">
    <property type="component" value="Unassembled WGS sequence"/>
</dbReference>
<proteinExistence type="inferred from homology"/>
<dbReference type="GO" id="GO:0043953">
    <property type="term" value="P:protein transport by the Tat complex"/>
    <property type="evidence" value="ECO:0007669"/>
    <property type="project" value="UniProtKB-UniRule"/>
</dbReference>
<evidence type="ECO:0000313" key="9">
    <source>
        <dbReference type="EMBL" id="GCD93827.1"/>
    </source>
</evidence>
<feature type="transmembrane region" description="Helical" evidence="7">
    <location>
        <begin position="38"/>
        <end position="56"/>
    </location>
</feature>
<keyword evidence="7" id="KW-1003">Cell membrane</keyword>
<organism evidence="9 10">
    <name type="scientific">Embleya hyalina</name>
    <dbReference type="NCBI Taxonomy" id="516124"/>
    <lineage>
        <taxon>Bacteria</taxon>
        <taxon>Bacillati</taxon>
        <taxon>Actinomycetota</taxon>
        <taxon>Actinomycetes</taxon>
        <taxon>Kitasatosporales</taxon>
        <taxon>Streptomycetaceae</taxon>
        <taxon>Embleya</taxon>
    </lineage>
</organism>
<reference evidence="9 10" key="1">
    <citation type="submission" date="2018-12" db="EMBL/GenBank/DDBJ databases">
        <title>Draft genome sequence of Embleya hyalina NBRC 13850T.</title>
        <authorList>
            <person name="Komaki H."/>
            <person name="Hosoyama A."/>
            <person name="Kimura A."/>
            <person name="Ichikawa N."/>
            <person name="Tamura T."/>
        </authorList>
    </citation>
    <scope>NUCLEOTIDE SEQUENCE [LARGE SCALE GENOMIC DNA]</scope>
    <source>
        <strain evidence="9 10">NBRC 13850</strain>
    </source>
</reference>
<comment type="similarity">
    <text evidence="7">Belongs to the TatC family.</text>
</comment>
<dbReference type="PANTHER" id="PTHR30371:SF0">
    <property type="entry name" value="SEC-INDEPENDENT PROTEIN TRANSLOCASE PROTEIN TATC, CHLOROPLASTIC-RELATED"/>
    <property type="match status" value="1"/>
</dbReference>
<feature type="transmembrane region" description="Helical" evidence="7">
    <location>
        <begin position="242"/>
        <end position="262"/>
    </location>
</feature>
<name>A0A401YGX8_9ACTN</name>
<dbReference type="PRINTS" id="PR01840">
    <property type="entry name" value="TATCFAMILY"/>
</dbReference>
<keyword evidence="3 7" id="KW-0653">Protein transport</keyword>
<feature type="transmembrane region" description="Helical" evidence="7">
    <location>
        <begin position="218"/>
        <end position="236"/>
    </location>
</feature>
<comment type="subunit">
    <text evidence="7">The Tat system comprises two distinct complexes: a TatABC complex, containing multiple copies of TatA, TatB and TatC subunits, and a separate TatA complex, containing only TatA subunits. Substrates initially bind to the TatABC complex, which probably triggers association of the separate TatA complex to form the active translocon.</text>
</comment>
<gene>
    <name evidence="7 9" type="primary">tatC</name>
    <name evidence="9" type="ORF">EHYA_01478</name>
</gene>
<dbReference type="NCBIfam" id="TIGR00945">
    <property type="entry name" value="tatC"/>
    <property type="match status" value="1"/>
</dbReference>
<keyword evidence="7" id="KW-0813">Transport</keyword>
<evidence type="ECO:0000256" key="8">
    <source>
        <dbReference type="SAM" id="MobiDB-lite"/>
    </source>
</evidence>
<evidence type="ECO:0000256" key="3">
    <source>
        <dbReference type="ARBA" id="ARBA00022927"/>
    </source>
</evidence>
<evidence type="ECO:0000256" key="5">
    <source>
        <dbReference type="ARBA" id="ARBA00023010"/>
    </source>
</evidence>
<dbReference type="GO" id="GO:0065002">
    <property type="term" value="P:intracellular protein transmembrane transport"/>
    <property type="evidence" value="ECO:0007669"/>
    <property type="project" value="TreeGrafter"/>
</dbReference>
<feature type="region of interest" description="Disordered" evidence="8">
    <location>
        <begin position="286"/>
        <end position="316"/>
    </location>
</feature>
<dbReference type="Pfam" id="PF00902">
    <property type="entry name" value="TatC"/>
    <property type="match status" value="1"/>
</dbReference>
<evidence type="ECO:0000313" key="10">
    <source>
        <dbReference type="Proteomes" id="UP000286931"/>
    </source>
</evidence>
<feature type="transmembrane region" description="Helical" evidence="7">
    <location>
        <begin position="183"/>
        <end position="206"/>
    </location>
</feature>
<dbReference type="GO" id="GO:0009977">
    <property type="term" value="F:proton motive force dependent protein transmembrane transporter activity"/>
    <property type="evidence" value="ECO:0007669"/>
    <property type="project" value="TreeGrafter"/>
</dbReference>
<comment type="subcellular location">
    <subcellularLocation>
        <location evidence="7">Cell membrane</location>
        <topology evidence="7">Multi-pass membrane protein</topology>
    </subcellularLocation>
    <subcellularLocation>
        <location evidence="1">Membrane</location>
        <topology evidence="1">Multi-pass membrane protein</topology>
    </subcellularLocation>
</comment>
<feature type="transmembrane region" description="Helical" evidence="7">
    <location>
        <begin position="135"/>
        <end position="156"/>
    </location>
</feature>
<dbReference type="AlphaFoldDB" id="A0A401YGX8"/>
<keyword evidence="5 7" id="KW-0811">Translocation</keyword>
<dbReference type="PANTHER" id="PTHR30371">
    <property type="entry name" value="SEC-INDEPENDENT PROTEIN TRANSLOCASE PROTEIN TATC"/>
    <property type="match status" value="1"/>
</dbReference>
<sequence>MLDKAGRGRESGPKQKKIKDAEGRMPLMEHLRELRNRLVKALLAIIVVTIVAAFFYEDIGRFLVHPVCDLKDVKGTGVTKCGQGVLVQQGVLSPFSMALKISLATGIIAASPIWLYQMWAFLAPGLHKHEKKYSLAFVGVGVPLFLGGAYFSYWILPHALQVLLDFTLADASNQIQLDDYLNFVIRMVVVFGIACELPLVLIMLNIGGVVTAKQLASWWRWVVMGIFIFGAVATPTTDPLTMILLSIPITILYGIALIVAWINDRRRGRRREEVFGADLDDDEASVLDTSVRPVERPSAVGDDPDPGSAARVDDIT</sequence>
<accession>A0A401YGX8</accession>
<evidence type="ECO:0000256" key="6">
    <source>
        <dbReference type="ARBA" id="ARBA00023136"/>
    </source>
</evidence>
<dbReference type="HAMAP" id="MF_00902">
    <property type="entry name" value="TatC"/>
    <property type="match status" value="1"/>
</dbReference>